<dbReference type="AlphaFoldDB" id="A0A7M4DHY3"/>
<accession>A0A7M4DHY3</accession>
<dbReference type="InterPro" id="IPR000743">
    <property type="entry name" value="Glyco_hydro_28"/>
</dbReference>
<dbReference type="PANTHER" id="PTHR31339">
    <property type="entry name" value="PECTIN LYASE-RELATED"/>
    <property type="match status" value="1"/>
</dbReference>
<dbReference type="EMBL" id="CACRYJ010000024">
    <property type="protein sequence ID" value="VZO36530.1"/>
    <property type="molecule type" value="Genomic_DNA"/>
</dbReference>
<dbReference type="PROSITE" id="PS00502">
    <property type="entry name" value="POLYGALACTURONASE"/>
    <property type="match status" value="1"/>
</dbReference>
<evidence type="ECO:0000256" key="2">
    <source>
        <dbReference type="ARBA" id="ARBA00022801"/>
    </source>
</evidence>
<dbReference type="InterPro" id="IPR051801">
    <property type="entry name" value="GH28_Enzymes"/>
</dbReference>
<protein>
    <submittedName>
        <fullName evidence="6">Exo-poly-alpha-D-galacturonosidase</fullName>
        <ecNumber evidence="6">3.2.1.82</ecNumber>
    </submittedName>
</protein>
<dbReference type="Gene3D" id="2.160.20.10">
    <property type="entry name" value="Single-stranded right-handed beta-helix, Pectin lyase-like"/>
    <property type="match status" value="1"/>
</dbReference>
<dbReference type="Proteomes" id="UP000419743">
    <property type="component" value="Unassembled WGS sequence"/>
</dbReference>
<keyword evidence="2 4" id="KW-0378">Hydrolase</keyword>
<dbReference type="InterPro" id="IPR024535">
    <property type="entry name" value="RHGA/B-epi-like_pectate_lyase"/>
</dbReference>
<evidence type="ECO:0000313" key="7">
    <source>
        <dbReference type="Proteomes" id="UP000419743"/>
    </source>
</evidence>
<name>A0A7M4DHY3_9MICO</name>
<reference evidence="6 7" key="1">
    <citation type="submission" date="2019-11" db="EMBL/GenBank/DDBJ databases">
        <authorList>
            <person name="Criscuolo A."/>
        </authorList>
    </citation>
    <scope>NUCLEOTIDE SEQUENCE [LARGE SCALE GENOMIC DNA]</scope>
    <source>
        <strain evidence="6">CIP111667</strain>
    </source>
</reference>
<evidence type="ECO:0000256" key="4">
    <source>
        <dbReference type="RuleBase" id="RU361169"/>
    </source>
</evidence>
<feature type="domain" description="Rhamnogalacturonase A/B/Epimerase-like pectate lyase" evidence="5">
    <location>
        <begin position="34"/>
        <end position="75"/>
    </location>
</feature>
<dbReference type="Pfam" id="PF00295">
    <property type="entry name" value="Glyco_hydro_28"/>
    <property type="match status" value="1"/>
</dbReference>
<comment type="caution">
    <text evidence="6">The sequence shown here is derived from an EMBL/GenBank/DDBJ whole genome shotgun (WGS) entry which is preliminary data.</text>
</comment>
<organism evidence="6 7">
    <name type="scientific">Occultella aeris</name>
    <dbReference type="NCBI Taxonomy" id="2761496"/>
    <lineage>
        <taxon>Bacteria</taxon>
        <taxon>Bacillati</taxon>
        <taxon>Actinomycetota</taxon>
        <taxon>Actinomycetes</taxon>
        <taxon>Micrococcales</taxon>
        <taxon>Ruaniaceae</taxon>
        <taxon>Occultella</taxon>
    </lineage>
</organism>
<keyword evidence="7" id="KW-1185">Reference proteome</keyword>
<dbReference type="GO" id="GO:0004650">
    <property type="term" value="F:polygalacturonase activity"/>
    <property type="evidence" value="ECO:0007669"/>
    <property type="project" value="InterPro"/>
</dbReference>
<dbReference type="PANTHER" id="PTHR31339:SF9">
    <property type="entry name" value="PLASMIN AND FIBRONECTIN-BINDING PROTEIN A"/>
    <property type="match status" value="1"/>
</dbReference>
<dbReference type="GO" id="GO:0005975">
    <property type="term" value="P:carbohydrate metabolic process"/>
    <property type="evidence" value="ECO:0007669"/>
    <property type="project" value="InterPro"/>
</dbReference>
<dbReference type="EC" id="3.2.1.82" evidence="6"/>
<keyword evidence="3 4" id="KW-0326">Glycosidase</keyword>
<evidence type="ECO:0000259" key="5">
    <source>
        <dbReference type="Pfam" id="PF12708"/>
    </source>
</evidence>
<gene>
    <name evidence="6" type="primary">pehX</name>
    <name evidence="6" type="ORF">HALOF300_01734</name>
</gene>
<sequence>MSDGGTPLTGIVDSRAAEILRRVSPPVFADRVLEVTAYGAVGDGVSDCTAAIAAAIAACSAAGGGRVLVPAGRFRTGAVHLLDDVELHLAAGAVLAFSQDPDDYLPQVRTRYEGVDCHNYSPLLYAIGRSNIAVTGPGVVDGGADEEHWWNWVRSPAPHEGPAKQRLLAAAAAGVPVAQRVFGAGDHLRPNLLQFVDCRNVLVSGVTFRRSPMWTIHPLRCTNVTISEVTVDSHGPNNDGCNPESSRDVLIEDCTFDTGDDCIAIKAGKGPDGWQPGEATVGVVIRDCRMRAGHGGVTVGSETSGGVSDVVAYRCSMSSPDLGRALRIKSNPERGGHIRDILFADIDVGVVRQAVLEIALDYGRLTTGEHPPSVSDIELHRVRAGAAGCAVRLIGLPDAPIRRLRLRDCSFGTLDGPDVVRHVVDSDLGPGRGEPEQLPQR</sequence>
<dbReference type="InterPro" id="IPR011050">
    <property type="entry name" value="Pectin_lyase_fold/virulence"/>
</dbReference>
<comment type="similarity">
    <text evidence="1 4">Belongs to the glycosyl hydrolase 28 family.</text>
</comment>
<proteinExistence type="inferred from homology"/>
<evidence type="ECO:0000313" key="6">
    <source>
        <dbReference type="EMBL" id="VZO36530.1"/>
    </source>
</evidence>
<dbReference type="GO" id="GO:0033917">
    <property type="term" value="F:exo-poly-alpha-galacturonosidase activity"/>
    <property type="evidence" value="ECO:0007669"/>
    <property type="project" value="UniProtKB-EC"/>
</dbReference>
<dbReference type="InterPro" id="IPR006626">
    <property type="entry name" value="PbH1"/>
</dbReference>
<dbReference type="SUPFAM" id="SSF51126">
    <property type="entry name" value="Pectin lyase-like"/>
    <property type="match status" value="1"/>
</dbReference>
<evidence type="ECO:0000256" key="3">
    <source>
        <dbReference type="ARBA" id="ARBA00023295"/>
    </source>
</evidence>
<dbReference type="InterPro" id="IPR012334">
    <property type="entry name" value="Pectin_lyas_fold"/>
</dbReference>
<evidence type="ECO:0000256" key="1">
    <source>
        <dbReference type="ARBA" id="ARBA00008834"/>
    </source>
</evidence>
<dbReference type="Pfam" id="PF12708">
    <property type="entry name" value="Pect-lyase_RHGA_epim"/>
    <property type="match status" value="1"/>
</dbReference>
<dbReference type="RefSeq" id="WP_156740546.1">
    <property type="nucleotide sequence ID" value="NZ_CACRYJ010000024.1"/>
</dbReference>
<dbReference type="SMART" id="SM00710">
    <property type="entry name" value="PbH1"/>
    <property type="match status" value="3"/>
</dbReference>